<organism evidence="2 3">
    <name type="scientific">Streptomyces albipurpureus</name>
    <dbReference type="NCBI Taxonomy" id="2897419"/>
    <lineage>
        <taxon>Bacteria</taxon>
        <taxon>Bacillati</taxon>
        <taxon>Actinomycetota</taxon>
        <taxon>Actinomycetes</taxon>
        <taxon>Kitasatosporales</taxon>
        <taxon>Streptomycetaceae</taxon>
        <taxon>Streptomyces</taxon>
    </lineage>
</organism>
<gene>
    <name evidence="2" type="ORF">NBG84_35785</name>
</gene>
<evidence type="ECO:0000256" key="1">
    <source>
        <dbReference type="SAM" id="SignalP"/>
    </source>
</evidence>
<evidence type="ECO:0000313" key="3">
    <source>
        <dbReference type="Proteomes" id="UP001431429"/>
    </source>
</evidence>
<reference evidence="2" key="1">
    <citation type="submission" date="2022-06" db="EMBL/GenBank/DDBJ databases">
        <title>Genome public.</title>
        <authorList>
            <person name="Sun Q."/>
        </authorList>
    </citation>
    <scope>NUCLEOTIDE SEQUENCE</scope>
    <source>
        <strain evidence="2">CWNU-1</strain>
    </source>
</reference>
<dbReference type="Proteomes" id="UP001431429">
    <property type="component" value="Unassembled WGS sequence"/>
</dbReference>
<proteinExistence type="predicted"/>
<feature type="signal peptide" evidence="1">
    <location>
        <begin position="1"/>
        <end position="27"/>
    </location>
</feature>
<evidence type="ECO:0000313" key="2">
    <source>
        <dbReference type="EMBL" id="MCM2393576.1"/>
    </source>
</evidence>
<sequence length="128" mass="13270">MQNKFRAIALSVAVAVAFGVAAPAATAMTQALPATAVTSVTHTDAQQVPGPANSYGAVTPENITATEPLVPMNRDDVSASFGYIRPVQARNTDIACVVAEKTGPELRGLLLAVAERIVIPVTALDDRD</sequence>
<protein>
    <submittedName>
        <fullName evidence="2">Uncharacterized protein</fullName>
    </submittedName>
</protein>
<dbReference type="EMBL" id="JAMQAW010000078">
    <property type="protein sequence ID" value="MCM2393576.1"/>
    <property type="molecule type" value="Genomic_DNA"/>
</dbReference>
<keyword evidence="3" id="KW-1185">Reference proteome</keyword>
<feature type="chain" id="PRO_5045916180" evidence="1">
    <location>
        <begin position="28"/>
        <end position="128"/>
    </location>
</feature>
<keyword evidence="1" id="KW-0732">Signal</keyword>
<dbReference type="RefSeq" id="WP_250923870.1">
    <property type="nucleotide sequence ID" value="NZ_JAMQAW010000078.1"/>
</dbReference>
<name>A0ABT0UZ81_9ACTN</name>
<accession>A0ABT0UZ81</accession>
<comment type="caution">
    <text evidence="2">The sequence shown here is derived from an EMBL/GenBank/DDBJ whole genome shotgun (WGS) entry which is preliminary data.</text>
</comment>